<evidence type="ECO:0000256" key="4">
    <source>
        <dbReference type="ARBA" id="ARBA00022741"/>
    </source>
</evidence>
<keyword evidence="5 10" id="KW-0418">Kinase</keyword>
<dbReference type="PANTHER" id="PTHR43289:SF6">
    <property type="entry name" value="SERINE_THREONINE-PROTEIN KINASE NEKL-3"/>
    <property type="match status" value="1"/>
</dbReference>
<keyword evidence="2 10" id="KW-0723">Serine/threonine-protein kinase</keyword>
<proteinExistence type="predicted"/>
<keyword evidence="4 7" id="KW-0547">Nucleotide-binding</keyword>
<dbReference type="InterPro" id="IPR017441">
    <property type="entry name" value="Protein_kinase_ATP_BS"/>
</dbReference>
<dbReference type="InterPro" id="IPR000719">
    <property type="entry name" value="Prot_kinase_dom"/>
</dbReference>
<keyword evidence="8" id="KW-1133">Transmembrane helix</keyword>
<evidence type="ECO:0000259" key="9">
    <source>
        <dbReference type="PROSITE" id="PS50011"/>
    </source>
</evidence>
<dbReference type="EMBL" id="CP016282">
    <property type="protein sequence ID" value="ANP71812.1"/>
    <property type="molecule type" value="Genomic_DNA"/>
</dbReference>
<dbReference type="Gene3D" id="1.10.510.10">
    <property type="entry name" value="Transferase(Phosphotransferase) domain 1"/>
    <property type="match status" value="1"/>
</dbReference>
<keyword evidence="8" id="KW-0812">Transmembrane</keyword>
<dbReference type="PROSITE" id="PS50011">
    <property type="entry name" value="PROTEIN_KINASE_DOM"/>
    <property type="match status" value="1"/>
</dbReference>
<dbReference type="SUPFAM" id="SSF56112">
    <property type="entry name" value="Protein kinase-like (PK-like)"/>
    <property type="match status" value="1"/>
</dbReference>
<feature type="domain" description="Protein kinase" evidence="9">
    <location>
        <begin position="15"/>
        <end position="278"/>
    </location>
</feature>
<dbReference type="Gene3D" id="3.30.200.20">
    <property type="entry name" value="Phosphorylase Kinase, domain 1"/>
    <property type="match status" value="1"/>
</dbReference>
<evidence type="ECO:0000313" key="11">
    <source>
        <dbReference type="Proteomes" id="UP000092582"/>
    </source>
</evidence>
<sequence>MAGRLPSTPPALPGFSYLRLLGSGGFADVFLYEQNLPRRQVAVKVLLAEVVSDPVQRLFQAEANLMAQLSAHPSVLTVFQAGVSADGRPYLVMEYCSSALEERYRSGRLPISELLRIGVTISSAVETAHRAGVLHRDIKPSNILITAYGHPVLADFGIAATLGEVEAADQVGLSIPWSAPEVLLEDCAGSVAAEVWSLGATLYTLLSGRSPFEVPGDQNSPAQLISRIGKAALPAIGRADVPPRLELLLARALSKRSERRPASALEFARELQAVEAELGLPQTPLELASAEWEAQAAGDSADQTRITALVSVAARPERRRRREPGTRPAPVVAATAVTRRPRRLIVAAVVGGVLVTGVMAGALLIGPLLAPPAVSTGTTGIPRVSDVAGSGSDGTVVFSWADPGTVPGDSYLVRLGTGETSLQRGTEFTVQTDSAQPGAGQAEPVCVTVSVNRDGRTGAASTEKCVDPGEFDR</sequence>
<dbReference type="SMART" id="SM00220">
    <property type="entry name" value="S_TKc"/>
    <property type="match status" value="1"/>
</dbReference>
<dbReference type="CDD" id="cd14014">
    <property type="entry name" value="STKc_PknB_like"/>
    <property type="match status" value="1"/>
</dbReference>
<organism evidence="10 11">
    <name type="scientific">Cryobacterium arcticum</name>
    <dbReference type="NCBI Taxonomy" id="670052"/>
    <lineage>
        <taxon>Bacteria</taxon>
        <taxon>Bacillati</taxon>
        <taxon>Actinomycetota</taxon>
        <taxon>Actinomycetes</taxon>
        <taxon>Micrococcales</taxon>
        <taxon>Microbacteriaceae</taxon>
        <taxon>Cryobacterium</taxon>
    </lineage>
</organism>
<dbReference type="PROSITE" id="PS00107">
    <property type="entry name" value="PROTEIN_KINASE_ATP"/>
    <property type="match status" value="1"/>
</dbReference>
<evidence type="ECO:0000256" key="3">
    <source>
        <dbReference type="ARBA" id="ARBA00022679"/>
    </source>
</evidence>
<dbReference type="PROSITE" id="PS00108">
    <property type="entry name" value="PROTEIN_KINASE_ST"/>
    <property type="match status" value="1"/>
</dbReference>
<dbReference type="RefSeq" id="WP_066593735.1">
    <property type="nucleotide sequence ID" value="NZ_CP016282.1"/>
</dbReference>
<evidence type="ECO:0000256" key="8">
    <source>
        <dbReference type="SAM" id="Phobius"/>
    </source>
</evidence>
<accession>A0A1B1BGX6</accession>
<dbReference type="STRING" id="670052.PA27867_0845"/>
<dbReference type="GO" id="GO:0004674">
    <property type="term" value="F:protein serine/threonine kinase activity"/>
    <property type="evidence" value="ECO:0007669"/>
    <property type="project" value="UniProtKB-KW"/>
</dbReference>
<evidence type="ECO:0000256" key="5">
    <source>
        <dbReference type="ARBA" id="ARBA00022777"/>
    </source>
</evidence>
<dbReference type="GO" id="GO:0005524">
    <property type="term" value="F:ATP binding"/>
    <property type="evidence" value="ECO:0007669"/>
    <property type="project" value="UniProtKB-UniRule"/>
</dbReference>
<dbReference type="InterPro" id="IPR008271">
    <property type="entry name" value="Ser/Thr_kinase_AS"/>
</dbReference>
<evidence type="ECO:0000256" key="1">
    <source>
        <dbReference type="ARBA" id="ARBA00012513"/>
    </source>
</evidence>
<dbReference type="OrthoDB" id="9762169at2"/>
<dbReference type="Pfam" id="PF00069">
    <property type="entry name" value="Pkinase"/>
    <property type="match status" value="1"/>
</dbReference>
<dbReference type="KEGG" id="cart:PA27867_0845"/>
<feature type="transmembrane region" description="Helical" evidence="8">
    <location>
        <begin position="344"/>
        <end position="369"/>
    </location>
</feature>
<evidence type="ECO:0000256" key="7">
    <source>
        <dbReference type="PROSITE-ProRule" id="PRU10141"/>
    </source>
</evidence>
<reference evidence="10 11" key="1">
    <citation type="submission" date="2016-06" db="EMBL/GenBank/DDBJ databases">
        <title>Genome sequencing of Cryobacterium arcticum PAMC 27867.</title>
        <authorList>
            <person name="Lee J."/>
            <person name="Kim O.-S."/>
        </authorList>
    </citation>
    <scope>NUCLEOTIDE SEQUENCE [LARGE SCALE GENOMIC DNA]</scope>
    <source>
        <strain evidence="10 11">PAMC 27867</strain>
    </source>
</reference>
<dbReference type="Proteomes" id="UP000092582">
    <property type="component" value="Chromosome 1"/>
</dbReference>
<dbReference type="InterPro" id="IPR011009">
    <property type="entry name" value="Kinase-like_dom_sf"/>
</dbReference>
<feature type="binding site" evidence="7">
    <location>
        <position position="44"/>
    </location>
    <ligand>
        <name>ATP</name>
        <dbReference type="ChEBI" id="CHEBI:30616"/>
    </ligand>
</feature>
<dbReference type="EC" id="2.7.11.1" evidence="1"/>
<name>A0A1B1BGX6_9MICO</name>
<dbReference type="AlphaFoldDB" id="A0A1B1BGX6"/>
<dbReference type="PANTHER" id="PTHR43289">
    <property type="entry name" value="MITOGEN-ACTIVATED PROTEIN KINASE KINASE KINASE 20-RELATED"/>
    <property type="match status" value="1"/>
</dbReference>
<keyword evidence="3" id="KW-0808">Transferase</keyword>
<protein>
    <recommendedName>
        <fullName evidence="1">non-specific serine/threonine protein kinase</fullName>
        <ecNumber evidence="1">2.7.11.1</ecNumber>
    </recommendedName>
</protein>
<evidence type="ECO:0000313" key="10">
    <source>
        <dbReference type="EMBL" id="ANP71812.1"/>
    </source>
</evidence>
<keyword evidence="8" id="KW-0472">Membrane</keyword>
<keyword evidence="11" id="KW-1185">Reference proteome</keyword>
<keyword evidence="6 7" id="KW-0067">ATP-binding</keyword>
<evidence type="ECO:0000256" key="6">
    <source>
        <dbReference type="ARBA" id="ARBA00022840"/>
    </source>
</evidence>
<evidence type="ECO:0000256" key="2">
    <source>
        <dbReference type="ARBA" id="ARBA00022527"/>
    </source>
</evidence>
<gene>
    <name evidence="10" type="ORF">PA27867_0845</name>
</gene>